<protein>
    <submittedName>
        <fullName evidence="2">SDR family NAD(P)-dependent oxidoreductase</fullName>
    </submittedName>
</protein>
<dbReference type="EMBL" id="VYSA01000006">
    <property type="protein sequence ID" value="KAA9105032.1"/>
    <property type="molecule type" value="Genomic_DNA"/>
</dbReference>
<dbReference type="SUPFAM" id="SSF51735">
    <property type="entry name" value="NAD(P)-binding Rossmann-fold domains"/>
    <property type="match status" value="1"/>
</dbReference>
<dbReference type="InterPro" id="IPR002347">
    <property type="entry name" value="SDR_fam"/>
</dbReference>
<proteinExistence type="predicted"/>
<gene>
    <name evidence="2" type="ORF">F6B43_18470</name>
</gene>
<keyword evidence="1" id="KW-0560">Oxidoreductase</keyword>
<evidence type="ECO:0000313" key="3">
    <source>
        <dbReference type="Proteomes" id="UP000325827"/>
    </source>
</evidence>
<dbReference type="OrthoDB" id="3237043at2"/>
<dbReference type="PRINTS" id="PR00081">
    <property type="entry name" value="GDHRDH"/>
</dbReference>
<dbReference type="InterPro" id="IPR036291">
    <property type="entry name" value="NAD(P)-bd_dom_sf"/>
</dbReference>
<evidence type="ECO:0000256" key="1">
    <source>
        <dbReference type="ARBA" id="ARBA00023002"/>
    </source>
</evidence>
<dbReference type="PANTHER" id="PTHR43157:SF31">
    <property type="entry name" value="PHOSPHATIDYLINOSITOL-GLYCAN BIOSYNTHESIS CLASS F PROTEIN"/>
    <property type="match status" value="1"/>
</dbReference>
<reference evidence="3" key="1">
    <citation type="submission" date="2019-09" db="EMBL/GenBank/DDBJ databases">
        <title>Mumia zhuanghuii sp. nov. isolated from the intestinal contents of plateau pika (Ochotona curzoniae) in the Qinghai-Tibet plateau of China.</title>
        <authorList>
            <person name="Tian Z."/>
        </authorList>
    </citation>
    <scope>NUCLEOTIDE SEQUENCE [LARGE SCALE GENOMIC DNA]</scope>
    <source>
        <strain evidence="3">JCM 30598</strain>
    </source>
</reference>
<keyword evidence="3" id="KW-1185">Reference proteome</keyword>
<dbReference type="GO" id="GO:0016491">
    <property type="term" value="F:oxidoreductase activity"/>
    <property type="evidence" value="ECO:0007669"/>
    <property type="project" value="UniProtKB-KW"/>
</dbReference>
<dbReference type="AlphaFoldDB" id="A0A5J5IY91"/>
<accession>A0A5J5IY91</accession>
<evidence type="ECO:0000313" key="2">
    <source>
        <dbReference type="EMBL" id="KAA9105032.1"/>
    </source>
</evidence>
<dbReference type="Gene3D" id="3.40.50.720">
    <property type="entry name" value="NAD(P)-binding Rossmann-like Domain"/>
    <property type="match status" value="1"/>
</dbReference>
<dbReference type="PANTHER" id="PTHR43157">
    <property type="entry name" value="PHOSPHATIDYLINOSITOL-GLYCAN BIOSYNTHESIS CLASS F PROTEIN-RELATED"/>
    <property type="match status" value="1"/>
</dbReference>
<sequence>MTDSHERGPTERRTIIVTGASDGIGAAAARELAGHGHEVVVVGRSPQKTEAIARELGAEHHLVDYAELASVRRLASELGSRHPRIDVLANNAGGIFGKNREVTADGHELTFQVNYLAPFLLTQLLHENLVAAHGTVINTSSAANKLFSRFDIDDLDAERRYSPRLAYGNAKLAQILHTKELDRRYRDVGLTSTAFHPGVIASSFSAAPGSAMRAVYASRLAKMFLSPVEKGADTLVFLAEGRPGIDYPTGEYFVDRKPAKPKKQATDAALARELWDRSVAMLATA</sequence>
<organism evidence="2 3">
    <name type="scientific">Microbacterium rhizomatis</name>
    <dbReference type="NCBI Taxonomy" id="1631477"/>
    <lineage>
        <taxon>Bacteria</taxon>
        <taxon>Bacillati</taxon>
        <taxon>Actinomycetota</taxon>
        <taxon>Actinomycetes</taxon>
        <taxon>Micrococcales</taxon>
        <taxon>Microbacteriaceae</taxon>
        <taxon>Microbacterium</taxon>
    </lineage>
</organism>
<comment type="caution">
    <text evidence="2">The sequence shown here is derived from an EMBL/GenBank/DDBJ whole genome shotgun (WGS) entry which is preliminary data.</text>
</comment>
<name>A0A5J5IY91_9MICO</name>
<dbReference type="RefSeq" id="WP_150450491.1">
    <property type="nucleotide sequence ID" value="NZ_VYSA01000006.1"/>
</dbReference>
<dbReference type="Pfam" id="PF00106">
    <property type="entry name" value="adh_short"/>
    <property type="match status" value="1"/>
</dbReference>
<dbReference type="Proteomes" id="UP000325827">
    <property type="component" value="Unassembled WGS sequence"/>
</dbReference>